<evidence type="ECO:0000256" key="1">
    <source>
        <dbReference type="SAM" id="SignalP"/>
    </source>
</evidence>
<dbReference type="STRING" id="490189.SAMN02927903_01666"/>
<accession>A0A1G5GXI7</accession>
<evidence type="ECO:0000313" key="3">
    <source>
        <dbReference type="Proteomes" id="UP000199354"/>
    </source>
</evidence>
<reference evidence="2 3" key="1">
    <citation type="submission" date="2016-10" db="EMBL/GenBank/DDBJ databases">
        <authorList>
            <person name="de Groot N.N."/>
        </authorList>
    </citation>
    <scope>NUCLEOTIDE SEQUENCE [LARGE SCALE GENOMIC DNA]</scope>
    <source>
        <strain evidence="2 3">CGMCC 1.7031</strain>
    </source>
</reference>
<dbReference type="EMBL" id="FMVF01000007">
    <property type="protein sequence ID" value="SCY56107.1"/>
    <property type="molecule type" value="Genomic_DNA"/>
</dbReference>
<feature type="chain" id="PRO_5011505916" evidence="1">
    <location>
        <begin position="19"/>
        <end position="189"/>
    </location>
</feature>
<dbReference type="Proteomes" id="UP000199354">
    <property type="component" value="Unassembled WGS sequence"/>
</dbReference>
<name>A0A1G5GXI7_9FLAO</name>
<dbReference type="AlphaFoldDB" id="A0A1G5GXI7"/>
<gene>
    <name evidence="2" type="ORF">SAMN02927903_01666</name>
</gene>
<keyword evidence="1" id="KW-0732">Signal</keyword>
<protein>
    <submittedName>
        <fullName evidence="2">Uncharacterized protein</fullName>
    </submittedName>
</protein>
<sequence length="189" mass="20901">MKKLTLILLLGIGLSANAQAPKIELYDLMSSLIPAQGQTAWAQTGQLNPKLKFSKKKIDSFTKKHTQSAAAVVAVQGETIDCGGKKTCTWDVELSGNAKSVNQFVISSGLSNDLMDMDESTDYTNPKFLFKGKKVESKVFKDCEDGNVFYELKFPGKVPVWMKIYTEGGAHGVSLWIECYLDKKDIQCF</sequence>
<keyword evidence="3" id="KW-1185">Reference proteome</keyword>
<evidence type="ECO:0000313" key="2">
    <source>
        <dbReference type="EMBL" id="SCY56107.1"/>
    </source>
</evidence>
<organism evidence="2 3">
    <name type="scientific">Flavobacterium caeni</name>
    <dbReference type="NCBI Taxonomy" id="490189"/>
    <lineage>
        <taxon>Bacteria</taxon>
        <taxon>Pseudomonadati</taxon>
        <taxon>Bacteroidota</taxon>
        <taxon>Flavobacteriia</taxon>
        <taxon>Flavobacteriales</taxon>
        <taxon>Flavobacteriaceae</taxon>
        <taxon>Flavobacterium</taxon>
    </lineage>
</organism>
<feature type="signal peptide" evidence="1">
    <location>
        <begin position="1"/>
        <end position="18"/>
    </location>
</feature>
<dbReference type="RefSeq" id="WP_091141836.1">
    <property type="nucleotide sequence ID" value="NZ_FMVF01000007.1"/>
</dbReference>
<proteinExistence type="predicted"/>